<dbReference type="KEGG" id="shd:SUTH_03216"/>
<dbReference type="EMBL" id="AP012547">
    <property type="protein sequence ID" value="BAO30989.1"/>
    <property type="molecule type" value="Genomic_DNA"/>
</dbReference>
<dbReference type="Gene3D" id="3.30.565.10">
    <property type="entry name" value="Histidine kinase-like ATPase, C-terminal domain"/>
    <property type="match status" value="1"/>
</dbReference>
<keyword evidence="9" id="KW-0472">Membrane</keyword>
<dbReference type="CDD" id="cd16917">
    <property type="entry name" value="HATPase_UhpB-NarQ-NarX-like"/>
    <property type="match status" value="1"/>
</dbReference>
<dbReference type="STRING" id="1223802.SUTH_03216"/>
<accession>W0SHU7</accession>
<dbReference type="AlphaFoldDB" id="W0SHU7"/>
<evidence type="ECO:0000259" key="10">
    <source>
        <dbReference type="PROSITE" id="PS50109"/>
    </source>
</evidence>
<dbReference type="GO" id="GO:0016020">
    <property type="term" value="C:membrane"/>
    <property type="evidence" value="ECO:0007669"/>
    <property type="project" value="InterPro"/>
</dbReference>
<evidence type="ECO:0000313" key="12">
    <source>
        <dbReference type="Proteomes" id="UP000031637"/>
    </source>
</evidence>
<dbReference type="CDD" id="cd19410">
    <property type="entry name" value="HK9-like_sensor"/>
    <property type="match status" value="1"/>
</dbReference>
<dbReference type="InterPro" id="IPR011712">
    <property type="entry name" value="Sig_transdc_His_kin_sub3_dim/P"/>
</dbReference>
<dbReference type="InterPro" id="IPR003594">
    <property type="entry name" value="HATPase_dom"/>
</dbReference>
<keyword evidence="4" id="KW-0808">Transferase</keyword>
<comment type="catalytic activity">
    <reaction evidence="1">
        <text>ATP + protein L-histidine = ADP + protein N-phospho-L-histidine.</text>
        <dbReference type="EC" id="2.7.13.3"/>
    </reaction>
</comment>
<evidence type="ECO:0000256" key="9">
    <source>
        <dbReference type="SAM" id="Phobius"/>
    </source>
</evidence>
<dbReference type="PANTHER" id="PTHR24421:SF10">
    <property type="entry name" value="NITRATE_NITRITE SENSOR PROTEIN NARQ"/>
    <property type="match status" value="1"/>
</dbReference>
<organism evidence="11 12">
    <name type="scientific">Sulfuritalea hydrogenivorans sk43H</name>
    <dbReference type="NCBI Taxonomy" id="1223802"/>
    <lineage>
        <taxon>Bacteria</taxon>
        <taxon>Pseudomonadati</taxon>
        <taxon>Pseudomonadota</taxon>
        <taxon>Betaproteobacteria</taxon>
        <taxon>Nitrosomonadales</taxon>
        <taxon>Sterolibacteriaceae</taxon>
        <taxon>Sulfuritalea</taxon>
    </lineage>
</organism>
<evidence type="ECO:0000256" key="5">
    <source>
        <dbReference type="ARBA" id="ARBA00022741"/>
    </source>
</evidence>
<dbReference type="InterPro" id="IPR050482">
    <property type="entry name" value="Sensor_HK_TwoCompSys"/>
</dbReference>
<evidence type="ECO:0000256" key="8">
    <source>
        <dbReference type="ARBA" id="ARBA00023012"/>
    </source>
</evidence>
<dbReference type="EC" id="2.7.13.3" evidence="2"/>
<dbReference type="InterPro" id="IPR007891">
    <property type="entry name" value="CHASE3"/>
</dbReference>
<evidence type="ECO:0000256" key="1">
    <source>
        <dbReference type="ARBA" id="ARBA00000085"/>
    </source>
</evidence>
<dbReference type="Proteomes" id="UP000031637">
    <property type="component" value="Chromosome"/>
</dbReference>
<sequence length="494" mass="54188">MRQYRRLGTIRDTRYHARMSQELADLPPARPRLRIWPAALAVLCALAIAQFVAWQGRTSRDSIVAVTNERAYERSTLLHLERLLSRFKDIEAGSRGFLVTGDAAYLQPYEAARGEIPELLQTTKGRNPAMPTGMTWPELDELIGQRLALAARVVAERRRLGDQALDVEHLLDEGKRVMDRIREVFKRMEAAQGQRIVAMSEQVEATRQRASSISTVGSFVAFALTLAAAWLVLRERRQRIALELALREANRTLEVRVAERTAALESARAQLSRFAAEQERAIEAERRRLSREVHDQIGQVFTALKLILASLPRAHFPPGQAEALDRALEMGIASTRRVTAALRPPLLDDLGLAAALRHFTEELGRAAGLAVTVEVADDEHLEEATRLGLFRIAQEAVTNVLRHAAAAKLEISGRRDGAAYLFCIADDGRGFDPATMRPGAIGVAGMRERAALLGAACEIAATPGAGVAITLRVPLRQNAAGAPADQGRNENTAG</sequence>
<dbReference type="HOGENOM" id="CLU_657095_0_0_4"/>
<proteinExistence type="predicted"/>
<keyword evidence="7" id="KW-0067">ATP-binding</keyword>
<dbReference type="SMART" id="SM00387">
    <property type="entry name" value="HATPase_c"/>
    <property type="match status" value="1"/>
</dbReference>
<dbReference type="Gene3D" id="1.20.5.1930">
    <property type="match status" value="1"/>
</dbReference>
<evidence type="ECO:0000256" key="3">
    <source>
        <dbReference type="ARBA" id="ARBA00022553"/>
    </source>
</evidence>
<evidence type="ECO:0000256" key="6">
    <source>
        <dbReference type="ARBA" id="ARBA00022777"/>
    </source>
</evidence>
<keyword evidence="8" id="KW-0902">Two-component regulatory system</keyword>
<dbReference type="InterPro" id="IPR005467">
    <property type="entry name" value="His_kinase_dom"/>
</dbReference>
<dbReference type="Pfam" id="PF05227">
    <property type="entry name" value="CHASE3"/>
    <property type="match status" value="1"/>
</dbReference>
<dbReference type="PROSITE" id="PS50109">
    <property type="entry name" value="HIS_KIN"/>
    <property type="match status" value="1"/>
</dbReference>
<dbReference type="GO" id="GO:0046983">
    <property type="term" value="F:protein dimerization activity"/>
    <property type="evidence" value="ECO:0007669"/>
    <property type="project" value="InterPro"/>
</dbReference>
<dbReference type="Pfam" id="PF07730">
    <property type="entry name" value="HisKA_3"/>
    <property type="match status" value="1"/>
</dbReference>
<keyword evidence="12" id="KW-1185">Reference proteome</keyword>
<keyword evidence="9" id="KW-0812">Transmembrane</keyword>
<reference evidence="11 12" key="1">
    <citation type="journal article" date="2014" name="Syst. Appl. Microbiol.">
        <title>Complete genomes of freshwater sulfur oxidizers Sulfuricella denitrificans skB26 and Sulfuritalea hydrogenivorans sk43H: genetic insights into the sulfur oxidation pathway of betaproteobacteria.</title>
        <authorList>
            <person name="Watanabe T."/>
            <person name="Kojima H."/>
            <person name="Fukui M."/>
        </authorList>
    </citation>
    <scope>NUCLEOTIDE SEQUENCE [LARGE SCALE GENOMIC DNA]</scope>
    <source>
        <strain evidence="11">DSM22779</strain>
    </source>
</reference>
<keyword evidence="9" id="KW-1133">Transmembrane helix</keyword>
<keyword evidence="6 11" id="KW-0418">Kinase</keyword>
<gene>
    <name evidence="11" type="ORF">SUTH_03216</name>
</gene>
<name>W0SHU7_9PROT</name>
<dbReference type="SUPFAM" id="SSF55874">
    <property type="entry name" value="ATPase domain of HSP90 chaperone/DNA topoisomerase II/histidine kinase"/>
    <property type="match status" value="1"/>
</dbReference>
<dbReference type="GO" id="GO:0005524">
    <property type="term" value="F:ATP binding"/>
    <property type="evidence" value="ECO:0007669"/>
    <property type="project" value="UniProtKB-KW"/>
</dbReference>
<evidence type="ECO:0000256" key="2">
    <source>
        <dbReference type="ARBA" id="ARBA00012438"/>
    </source>
</evidence>
<evidence type="ECO:0000256" key="4">
    <source>
        <dbReference type="ARBA" id="ARBA00022679"/>
    </source>
</evidence>
<feature type="transmembrane region" description="Helical" evidence="9">
    <location>
        <begin position="213"/>
        <end position="233"/>
    </location>
</feature>
<dbReference type="OrthoDB" id="9813412at2"/>
<protein>
    <recommendedName>
        <fullName evidence="2">histidine kinase</fullName>
        <ecNumber evidence="2">2.7.13.3</ecNumber>
    </recommendedName>
</protein>
<keyword evidence="5" id="KW-0547">Nucleotide-binding</keyword>
<dbReference type="GO" id="GO:0000155">
    <property type="term" value="F:phosphorelay sensor kinase activity"/>
    <property type="evidence" value="ECO:0007669"/>
    <property type="project" value="InterPro"/>
</dbReference>
<dbReference type="InterPro" id="IPR036890">
    <property type="entry name" value="HATPase_C_sf"/>
</dbReference>
<keyword evidence="3" id="KW-0597">Phosphoprotein</keyword>
<dbReference type="Pfam" id="PF02518">
    <property type="entry name" value="HATPase_c"/>
    <property type="match status" value="1"/>
</dbReference>
<evidence type="ECO:0000313" key="11">
    <source>
        <dbReference type="EMBL" id="BAO30989.1"/>
    </source>
</evidence>
<feature type="transmembrane region" description="Helical" evidence="9">
    <location>
        <begin position="35"/>
        <end position="54"/>
    </location>
</feature>
<dbReference type="PANTHER" id="PTHR24421">
    <property type="entry name" value="NITRATE/NITRITE SENSOR PROTEIN NARX-RELATED"/>
    <property type="match status" value="1"/>
</dbReference>
<evidence type="ECO:0000256" key="7">
    <source>
        <dbReference type="ARBA" id="ARBA00022840"/>
    </source>
</evidence>
<feature type="domain" description="Histidine kinase" evidence="10">
    <location>
        <begin position="288"/>
        <end position="477"/>
    </location>
</feature>